<proteinExistence type="inferred from homology"/>
<dbReference type="GO" id="GO:0009090">
    <property type="term" value="P:homoserine biosynthetic process"/>
    <property type="evidence" value="ECO:0007669"/>
    <property type="project" value="TreeGrafter"/>
</dbReference>
<dbReference type="EC" id="2.7.2.4" evidence="4"/>
<dbReference type="Pfam" id="PF01842">
    <property type="entry name" value="ACT"/>
    <property type="match status" value="1"/>
</dbReference>
<dbReference type="Pfam" id="PF22468">
    <property type="entry name" value="ACT_9"/>
    <property type="match status" value="1"/>
</dbReference>
<evidence type="ECO:0000256" key="4">
    <source>
        <dbReference type="ARBA" id="ARBA00013059"/>
    </source>
</evidence>
<dbReference type="GO" id="GO:0005524">
    <property type="term" value="F:ATP binding"/>
    <property type="evidence" value="ECO:0007669"/>
    <property type="project" value="UniProtKB-KW"/>
</dbReference>
<dbReference type="GO" id="GO:0005829">
    <property type="term" value="C:cytosol"/>
    <property type="evidence" value="ECO:0007669"/>
    <property type="project" value="TreeGrafter"/>
</dbReference>
<dbReference type="RefSeq" id="WP_354701533.1">
    <property type="nucleotide sequence ID" value="NZ_CP114014.1"/>
</dbReference>
<protein>
    <recommendedName>
        <fullName evidence="4">aspartate kinase</fullName>
        <ecNumber evidence="4">2.7.2.4</ecNumber>
    </recommendedName>
</protein>
<evidence type="ECO:0000256" key="2">
    <source>
        <dbReference type="ARBA" id="ARBA00005139"/>
    </source>
</evidence>
<dbReference type="PROSITE" id="PS51671">
    <property type="entry name" value="ACT"/>
    <property type="match status" value="1"/>
</dbReference>
<reference evidence="12" key="1">
    <citation type="submission" date="2022-12" db="EMBL/GenBank/DDBJ databases">
        <title>Paraconexibacter alkalitolerans sp. nov. and Baekduia alba sp. nov., isolated from soil and emended description of the genera Paraconexibacter (Chun et al., 2020) and Baekduia (An et al., 2020).</title>
        <authorList>
            <person name="Vieira S."/>
            <person name="Huber K.J."/>
            <person name="Geppert A."/>
            <person name="Wolf J."/>
            <person name="Neumann-Schaal M."/>
            <person name="Muesken M."/>
            <person name="Overmann J."/>
        </authorList>
    </citation>
    <scope>NUCLEOTIDE SEQUENCE</scope>
    <source>
        <strain evidence="12">AEG42_29</strain>
    </source>
</reference>
<dbReference type="CDD" id="cd04923">
    <property type="entry name" value="ACT_AK-LysC-DapG-like_2"/>
    <property type="match status" value="1"/>
</dbReference>
<evidence type="ECO:0000256" key="6">
    <source>
        <dbReference type="ARBA" id="ARBA00022741"/>
    </source>
</evidence>
<name>A0AAU7ATJ5_9ACTN</name>
<keyword evidence="6" id="KW-0547">Nucleotide-binding</keyword>
<feature type="domain" description="ACT" evidence="11">
    <location>
        <begin position="18"/>
        <end position="102"/>
    </location>
</feature>
<comment type="pathway">
    <text evidence="2">Amino-acid biosynthesis; L-threonine biosynthesis; L-threonine from L-aspartate: step 1/5.</text>
</comment>
<dbReference type="EMBL" id="CP114014">
    <property type="protein sequence ID" value="XAY05011.1"/>
    <property type="molecule type" value="Genomic_DNA"/>
</dbReference>
<comment type="pathway">
    <text evidence="1">Amino-acid biosynthesis; L-methionine biosynthesis via de novo pathway; L-homoserine from L-aspartate: step 1/3.</text>
</comment>
<dbReference type="SUPFAM" id="SSF55021">
    <property type="entry name" value="ACT-like"/>
    <property type="match status" value="2"/>
</dbReference>
<organism evidence="12">
    <name type="scientific">Paraconexibacter sp. AEG42_29</name>
    <dbReference type="NCBI Taxonomy" id="2997339"/>
    <lineage>
        <taxon>Bacteria</taxon>
        <taxon>Bacillati</taxon>
        <taxon>Actinomycetota</taxon>
        <taxon>Thermoleophilia</taxon>
        <taxon>Solirubrobacterales</taxon>
        <taxon>Paraconexibacteraceae</taxon>
        <taxon>Paraconexibacter</taxon>
    </lineage>
</organism>
<dbReference type="PANTHER" id="PTHR21499:SF3">
    <property type="entry name" value="ASPARTOKINASE"/>
    <property type="match status" value="1"/>
</dbReference>
<evidence type="ECO:0000256" key="7">
    <source>
        <dbReference type="ARBA" id="ARBA00022777"/>
    </source>
</evidence>
<dbReference type="InterPro" id="IPR002912">
    <property type="entry name" value="ACT_dom"/>
</dbReference>
<evidence type="ECO:0000313" key="12">
    <source>
        <dbReference type="EMBL" id="XAY05011.1"/>
    </source>
</evidence>
<evidence type="ECO:0000256" key="10">
    <source>
        <dbReference type="ARBA" id="ARBA00047872"/>
    </source>
</evidence>
<comment type="catalytic activity">
    <reaction evidence="10">
        <text>L-aspartate + ATP = 4-phospho-L-aspartate + ADP</text>
        <dbReference type="Rhea" id="RHEA:23776"/>
        <dbReference type="ChEBI" id="CHEBI:29991"/>
        <dbReference type="ChEBI" id="CHEBI:30616"/>
        <dbReference type="ChEBI" id="CHEBI:57535"/>
        <dbReference type="ChEBI" id="CHEBI:456216"/>
        <dbReference type="EC" id="2.7.2.4"/>
    </reaction>
</comment>
<dbReference type="CDD" id="cd04913">
    <property type="entry name" value="ACT_AKii-LysC-BS-like_1"/>
    <property type="match status" value="1"/>
</dbReference>
<evidence type="ECO:0000256" key="5">
    <source>
        <dbReference type="ARBA" id="ARBA00022679"/>
    </source>
</evidence>
<dbReference type="InterPro" id="IPR054352">
    <property type="entry name" value="ACT_Aspartokinase"/>
</dbReference>
<evidence type="ECO:0000259" key="11">
    <source>
        <dbReference type="PROSITE" id="PS51671"/>
    </source>
</evidence>
<keyword evidence="9" id="KW-0028">Amino-acid biosynthesis</keyword>
<evidence type="ECO:0000256" key="3">
    <source>
        <dbReference type="ARBA" id="ARBA00010122"/>
    </source>
</evidence>
<keyword evidence="5 12" id="KW-0808">Transferase</keyword>
<dbReference type="GO" id="GO:0009089">
    <property type="term" value="P:lysine biosynthetic process via diaminopimelate"/>
    <property type="evidence" value="ECO:0007669"/>
    <property type="project" value="TreeGrafter"/>
</dbReference>
<dbReference type="Gene3D" id="3.30.2130.10">
    <property type="entry name" value="VC0802-like"/>
    <property type="match status" value="1"/>
</dbReference>
<dbReference type="AlphaFoldDB" id="A0AAU7ATJ5"/>
<dbReference type="PANTHER" id="PTHR21499">
    <property type="entry name" value="ASPARTATE KINASE"/>
    <property type="match status" value="1"/>
</dbReference>
<keyword evidence="7 12" id="KW-0418">Kinase</keyword>
<gene>
    <name evidence="12" type="ORF">DSM112329_01852</name>
</gene>
<dbReference type="GO" id="GO:0004072">
    <property type="term" value="F:aspartate kinase activity"/>
    <property type="evidence" value="ECO:0007669"/>
    <property type="project" value="UniProtKB-EC"/>
</dbReference>
<evidence type="ECO:0000256" key="8">
    <source>
        <dbReference type="ARBA" id="ARBA00022840"/>
    </source>
</evidence>
<dbReference type="KEGG" id="parq:DSM112329_01852"/>
<sequence length="173" mass="18350">MEKPFITAVTYTVEEARFTLADVPHDPGVVGRIMGVLAEHEVNLDMIVQNQPTSAAERAQVSVSVPRSQLPAARAAVAKLETEMGLQARVDEDMGKVSIVGAGLRSHPEVAAKVFSTLGTAGINIAMISTSPIVISCVIPVDQVEAAVSALRLAFELTDGDSIRQERPFGDDV</sequence>
<evidence type="ECO:0000256" key="9">
    <source>
        <dbReference type="ARBA" id="ARBA00023154"/>
    </source>
</evidence>
<dbReference type="InterPro" id="IPR045865">
    <property type="entry name" value="ACT-like_dom_sf"/>
</dbReference>
<accession>A0AAU7ATJ5</accession>
<keyword evidence="8" id="KW-0067">ATP-binding</keyword>
<evidence type="ECO:0000256" key="1">
    <source>
        <dbReference type="ARBA" id="ARBA00004986"/>
    </source>
</evidence>
<comment type="similarity">
    <text evidence="3">Belongs to the aspartokinase family.</text>
</comment>
<keyword evidence="9" id="KW-0457">Lysine biosynthesis</keyword>